<accession>A0ABM8ZPR2</accession>
<feature type="transmembrane region" description="Helical" evidence="6">
    <location>
        <begin position="168"/>
        <end position="188"/>
    </location>
</feature>
<proteinExistence type="inferred from homology"/>
<keyword evidence="8" id="KW-1185">Reference proteome</keyword>
<feature type="transmembrane region" description="Helical" evidence="6">
    <location>
        <begin position="357"/>
        <end position="378"/>
    </location>
</feature>
<evidence type="ECO:0000256" key="1">
    <source>
        <dbReference type="ARBA" id="ARBA00004141"/>
    </source>
</evidence>
<dbReference type="Proteomes" id="UP000838672">
    <property type="component" value="Unassembled WGS sequence"/>
</dbReference>
<keyword evidence="4 6" id="KW-1133">Transmembrane helix</keyword>
<evidence type="ECO:0000256" key="5">
    <source>
        <dbReference type="ARBA" id="ARBA00023136"/>
    </source>
</evidence>
<dbReference type="RefSeq" id="WP_237464117.1">
    <property type="nucleotide sequence ID" value="NZ_CAKLDI010000001.1"/>
</dbReference>
<organism evidence="7 8">
    <name type="scientific">Vibrio stylophorae</name>
    <dbReference type="NCBI Taxonomy" id="659351"/>
    <lineage>
        <taxon>Bacteria</taxon>
        <taxon>Pseudomonadati</taxon>
        <taxon>Pseudomonadota</taxon>
        <taxon>Gammaproteobacteria</taxon>
        <taxon>Vibrionales</taxon>
        <taxon>Vibrionaceae</taxon>
        <taxon>Vibrio</taxon>
    </lineage>
</organism>
<evidence type="ECO:0000256" key="3">
    <source>
        <dbReference type="ARBA" id="ARBA00022692"/>
    </source>
</evidence>
<dbReference type="InterPro" id="IPR002528">
    <property type="entry name" value="MATE_fam"/>
</dbReference>
<comment type="subcellular location">
    <subcellularLocation>
        <location evidence="1">Membrane</location>
        <topology evidence="1">Multi-pass membrane protein</topology>
    </subcellularLocation>
</comment>
<dbReference type="Pfam" id="PF01554">
    <property type="entry name" value="MatE"/>
    <property type="match status" value="2"/>
</dbReference>
<dbReference type="EMBL" id="CAKLDI010000001">
    <property type="protein sequence ID" value="CAH0532302.1"/>
    <property type="molecule type" value="Genomic_DNA"/>
</dbReference>
<dbReference type="InterPro" id="IPR044644">
    <property type="entry name" value="DinF-like"/>
</dbReference>
<feature type="transmembrane region" description="Helical" evidence="6">
    <location>
        <begin position="135"/>
        <end position="156"/>
    </location>
</feature>
<comment type="caution">
    <text evidence="7">The sequence shown here is derived from an EMBL/GenBank/DDBJ whole genome shotgun (WGS) entry which is preliminary data.</text>
</comment>
<feature type="transmembrane region" description="Helical" evidence="6">
    <location>
        <begin position="390"/>
        <end position="408"/>
    </location>
</feature>
<keyword evidence="5 6" id="KW-0472">Membrane</keyword>
<evidence type="ECO:0000256" key="6">
    <source>
        <dbReference type="SAM" id="Phobius"/>
    </source>
</evidence>
<dbReference type="NCBIfam" id="NF007690">
    <property type="entry name" value="PRK10367.1"/>
    <property type="match status" value="1"/>
</dbReference>
<dbReference type="PANTHER" id="PTHR42893:SF46">
    <property type="entry name" value="PROTEIN DETOXIFICATION 44, CHLOROPLASTIC"/>
    <property type="match status" value="1"/>
</dbReference>
<feature type="transmembrane region" description="Helical" evidence="6">
    <location>
        <begin position="315"/>
        <end position="345"/>
    </location>
</feature>
<feature type="transmembrane region" description="Helical" evidence="6">
    <location>
        <begin position="271"/>
        <end position="294"/>
    </location>
</feature>
<evidence type="ECO:0000313" key="7">
    <source>
        <dbReference type="EMBL" id="CAH0532302.1"/>
    </source>
</evidence>
<evidence type="ECO:0000256" key="4">
    <source>
        <dbReference type="ARBA" id="ARBA00022989"/>
    </source>
</evidence>
<feature type="transmembrane region" description="Helical" evidence="6">
    <location>
        <begin position="194"/>
        <end position="213"/>
    </location>
</feature>
<dbReference type="PANTHER" id="PTHR42893">
    <property type="entry name" value="PROTEIN DETOXIFICATION 44, CHLOROPLASTIC-RELATED"/>
    <property type="match status" value="1"/>
</dbReference>
<sequence>MRNALMQWTYHRQVFLLAIPMVLSNITVPLLGLVDAAVIGHLSHAWFLGGVALGGTMINVTFWLLGFLRMATTGIAAQRYGAEQPHKLALIGLQGMMMAQCLALILLLLHQPIASLIFHFSDASAEVKLYAEQYYAIRIYAAPAALANLVIMGWLLGCQNARGPMWMVIVVNLLNIALDLLFVLGFGWQVRGAALASMGADYCGLLLGGYFVYRQWHALKLPTLATIWPQWRDNCSALLKLNRDIFLRSLCLQAVFSFVAFRGAAMGDEIVAANAVLMSFVMLVSYGMDGFAYAMEAMVGKAVGRRSRDDLAASLWVTGFWGVMVSLLLTVVFALAGSWIISLVTSIETVQQQAQAYLPWLVAVPLVSLWCFLFDGVFVGATRGKDMRNTMFIAMASFFAVWFSFASLGNHALWAAVLVFLGMRGLTLAIWFSYLWRKERFLPA</sequence>
<dbReference type="NCBIfam" id="TIGR00797">
    <property type="entry name" value="matE"/>
    <property type="match status" value="1"/>
</dbReference>
<dbReference type="CDD" id="cd13136">
    <property type="entry name" value="MATE_DinF_like"/>
    <property type="match status" value="1"/>
</dbReference>
<comment type="similarity">
    <text evidence="2">Belongs to the multi antimicrobial extrusion (MATE) (TC 2.A.66.1) family.</text>
</comment>
<protein>
    <submittedName>
        <fullName evidence="7">DNA damage-inducible protein F</fullName>
    </submittedName>
</protein>
<keyword evidence="3 6" id="KW-0812">Transmembrane</keyword>
<feature type="transmembrane region" description="Helical" evidence="6">
    <location>
        <begin position="414"/>
        <end position="436"/>
    </location>
</feature>
<evidence type="ECO:0000256" key="2">
    <source>
        <dbReference type="ARBA" id="ARBA00010199"/>
    </source>
</evidence>
<feature type="transmembrane region" description="Helical" evidence="6">
    <location>
        <begin position="245"/>
        <end position="265"/>
    </location>
</feature>
<feature type="transmembrane region" description="Helical" evidence="6">
    <location>
        <begin position="46"/>
        <end position="68"/>
    </location>
</feature>
<name>A0ABM8ZPR2_9VIBR</name>
<gene>
    <name evidence="7" type="primary">dinF</name>
    <name evidence="7" type="ORF">VST7929_00118</name>
</gene>
<reference evidence="7" key="1">
    <citation type="submission" date="2021-11" db="EMBL/GenBank/DDBJ databases">
        <authorList>
            <person name="Rodrigo-Torres L."/>
            <person name="Arahal R. D."/>
            <person name="Lucena T."/>
        </authorList>
    </citation>
    <scope>NUCLEOTIDE SEQUENCE</scope>
    <source>
        <strain evidence="7">CECT 7929</strain>
    </source>
</reference>
<feature type="transmembrane region" description="Helical" evidence="6">
    <location>
        <begin position="88"/>
        <end position="109"/>
    </location>
</feature>
<evidence type="ECO:0000313" key="8">
    <source>
        <dbReference type="Proteomes" id="UP000838672"/>
    </source>
</evidence>